<evidence type="ECO:0000313" key="4">
    <source>
        <dbReference type="Proteomes" id="UP001596174"/>
    </source>
</evidence>
<dbReference type="InterPro" id="IPR029046">
    <property type="entry name" value="LolA/LolB/LppX"/>
</dbReference>
<dbReference type="EMBL" id="JBHSQJ010000007">
    <property type="protein sequence ID" value="MFC5906108.1"/>
    <property type="molecule type" value="Genomic_DNA"/>
</dbReference>
<evidence type="ECO:0000313" key="3">
    <source>
        <dbReference type="EMBL" id="MFC5906108.1"/>
    </source>
</evidence>
<gene>
    <name evidence="3" type="ORF">ACFP3V_02580</name>
</gene>
<keyword evidence="2" id="KW-0732">Signal</keyword>
<reference evidence="4" key="1">
    <citation type="journal article" date="2019" name="Int. J. Syst. Evol. Microbiol.">
        <title>The Global Catalogue of Microorganisms (GCM) 10K type strain sequencing project: providing services to taxonomists for standard genome sequencing and annotation.</title>
        <authorList>
            <consortium name="The Broad Institute Genomics Platform"/>
            <consortium name="The Broad Institute Genome Sequencing Center for Infectious Disease"/>
            <person name="Wu L."/>
            <person name="Ma J."/>
        </authorList>
    </citation>
    <scope>NUCLEOTIDE SEQUENCE [LARGE SCALE GENOMIC DNA]</scope>
    <source>
        <strain evidence="4">JCM 4816</strain>
    </source>
</reference>
<comment type="caution">
    <text evidence="3">The sequence shown here is derived from an EMBL/GenBank/DDBJ whole genome shotgun (WGS) entry which is preliminary data.</text>
</comment>
<feature type="region of interest" description="Disordered" evidence="1">
    <location>
        <begin position="275"/>
        <end position="298"/>
    </location>
</feature>
<keyword evidence="4" id="KW-1185">Reference proteome</keyword>
<organism evidence="3 4">
    <name type="scientific">Streptacidiphilus monticola</name>
    <dbReference type="NCBI Taxonomy" id="2161674"/>
    <lineage>
        <taxon>Bacteria</taxon>
        <taxon>Bacillati</taxon>
        <taxon>Actinomycetota</taxon>
        <taxon>Actinomycetes</taxon>
        <taxon>Kitasatosporales</taxon>
        <taxon>Streptomycetaceae</taxon>
        <taxon>Streptacidiphilus</taxon>
    </lineage>
</organism>
<evidence type="ECO:0008006" key="5">
    <source>
        <dbReference type="Google" id="ProtNLM"/>
    </source>
</evidence>
<dbReference type="Proteomes" id="UP001596174">
    <property type="component" value="Unassembled WGS sequence"/>
</dbReference>
<feature type="chain" id="PRO_5046439340" description="LppX_LprAFG lipoprotein" evidence="2">
    <location>
        <begin position="34"/>
        <end position="298"/>
    </location>
</feature>
<dbReference type="RefSeq" id="WP_380579195.1">
    <property type="nucleotide sequence ID" value="NZ_JBHSQJ010000007.1"/>
</dbReference>
<accession>A0ABW1FVR4</accession>
<proteinExistence type="predicted"/>
<feature type="signal peptide" evidence="2">
    <location>
        <begin position="1"/>
        <end position="33"/>
    </location>
</feature>
<evidence type="ECO:0000256" key="2">
    <source>
        <dbReference type="SAM" id="SignalP"/>
    </source>
</evidence>
<dbReference type="SUPFAM" id="SSF89392">
    <property type="entry name" value="Prokaryotic lipoproteins and lipoprotein localization factors"/>
    <property type="match status" value="1"/>
</dbReference>
<dbReference type="Gene3D" id="2.50.20.20">
    <property type="match status" value="1"/>
</dbReference>
<protein>
    <recommendedName>
        <fullName evidence="5">LppX_LprAFG lipoprotein</fullName>
    </recommendedName>
</protein>
<sequence>MSAVRGVPAVAPRSRNRAIAAAVAASAAAVLLAGCGSSAEQSAGQVADPSMDRIAADPLTAVRQAADLTGHIGSLATATTLHTESAQKQMTLHGTGVYNYTTRIGRLVVTVPPGSGGTTGRLTEVFEPGIVYMQGSGAKVPVGKWVKVQVQQLGDGNLVSSGATDPASAAGALRGAQTAKLVGTQKQPDGTVVRHFSGTLDLAEAAKATGGGQATGLAVGARTFTVKQVPYDVWLDQHGRIRKVVEVFTFAQVPGSTKPKDQVKVTSTSEFSAFGQPVDVSVPSGGDVYSAGSPTPSK</sequence>
<evidence type="ECO:0000256" key="1">
    <source>
        <dbReference type="SAM" id="MobiDB-lite"/>
    </source>
</evidence>
<name>A0ABW1FVR4_9ACTN</name>
<dbReference type="PROSITE" id="PS51257">
    <property type="entry name" value="PROKAR_LIPOPROTEIN"/>
    <property type="match status" value="1"/>
</dbReference>